<evidence type="ECO:0000313" key="3">
    <source>
        <dbReference type="Proteomes" id="UP001152519"/>
    </source>
</evidence>
<dbReference type="AlphaFoldDB" id="A0A9W4DLA6"/>
<protein>
    <submittedName>
        <fullName evidence="2">Thioredoxin domain-containing protein</fullName>
    </submittedName>
</protein>
<gene>
    <name evidence="2" type="ORF">SCOCK_130132</name>
</gene>
<dbReference type="Gene3D" id="3.40.30.10">
    <property type="entry name" value="Glutaredoxin"/>
    <property type="match status" value="1"/>
</dbReference>
<dbReference type="CDD" id="cd02966">
    <property type="entry name" value="TlpA_like_family"/>
    <property type="match status" value="1"/>
</dbReference>
<comment type="caution">
    <text evidence="2">The sequence shown here is derived from an EMBL/GenBank/DDBJ whole genome shotgun (WGS) entry which is preliminary data.</text>
</comment>
<dbReference type="PANTHER" id="PTHR42852">
    <property type="entry name" value="THIOL:DISULFIDE INTERCHANGE PROTEIN DSBE"/>
    <property type="match status" value="1"/>
</dbReference>
<reference evidence="2" key="1">
    <citation type="submission" date="2021-05" db="EMBL/GenBank/DDBJ databases">
        <authorList>
            <person name="Arsene-Ploetze F."/>
        </authorList>
    </citation>
    <scope>NUCLEOTIDE SEQUENCE</scope>
    <source>
        <strain evidence="2">DSM 42138</strain>
    </source>
</reference>
<dbReference type="InterPro" id="IPR036249">
    <property type="entry name" value="Thioredoxin-like_sf"/>
</dbReference>
<dbReference type="SUPFAM" id="SSF52833">
    <property type="entry name" value="Thioredoxin-like"/>
    <property type="match status" value="1"/>
</dbReference>
<evidence type="ECO:0000259" key="1">
    <source>
        <dbReference type="PROSITE" id="PS51352"/>
    </source>
</evidence>
<organism evidence="2 3">
    <name type="scientific">Actinacidiphila cocklensis</name>
    <dbReference type="NCBI Taxonomy" id="887465"/>
    <lineage>
        <taxon>Bacteria</taxon>
        <taxon>Bacillati</taxon>
        <taxon>Actinomycetota</taxon>
        <taxon>Actinomycetes</taxon>
        <taxon>Kitasatosporales</taxon>
        <taxon>Streptomycetaceae</taxon>
        <taxon>Actinacidiphila</taxon>
    </lineage>
</organism>
<evidence type="ECO:0000313" key="2">
    <source>
        <dbReference type="EMBL" id="CAG6391728.1"/>
    </source>
</evidence>
<dbReference type="InterPro" id="IPR050553">
    <property type="entry name" value="Thioredoxin_ResA/DsbE_sf"/>
</dbReference>
<dbReference type="InterPro" id="IPR000866">
    <property type="entry name" value="AhpC/TSA"/>
</dbReference>
<dbReference type="Proteomes" id="UP001152519">
    <property type="component" value="Unassembled WGS sequence"/>
</dbReference>
<dbReference type="RefSeq" id="WP_251485568.1">
    <property type="nucleotide sequence ID" value="NZ_CAJSLV010000035.1"/>
</dbReference>
<sequence>MAVLTAAVCVLAVVLLFNLTVTAGLVRRLREQAPAAPAYDAGGPAVGAAAPAVTARTAGGREVEVAAAGRRTLVAFFATSCTACSREAPGFAARTAEFRESGLTVVTVLDRRPGDDAGALTAALEPVEHLVVEDMPGPVLSAFEVAATPAFFLVAADGTVESKGQYPPPAVPAPAAVGRG</sequence>
<dbReference type="InterPro" id="IPR013766">
    <property type="entry name" value="Thioredoxin_domain"/>
</dbReference>
<dbReference type="EMBL" id="CAJSLV010000035">
    <property type="protein sequence ID" value="CAG6391728.1"/>
    <property type="molecule type" value="Genomic_DNA"/>
</dbReference>
<proteinExistence type="predicted"/>
<name>A0A9W4DLA6_9ACTN</name>
<accession>A0A9W4DLA6</accession>
<dbReference type="GO" id="GO:0016491">
    <property type="term" value="F:oxidoreductase activity"/>
    <property type="evidence" value="ECO:0007669"/>
    <property type="project" value="InterPro"/>
</dbReference>
<dbReference type="GO" id="GO:0016209">
    <property type="term" value="F:antioxidant activity"/>
    <property type="evidence" value="ECO:0007669"/>
    <property type="project" value="InterPro"/>
</dbReference>
<dbReference type="PANTHER" id="PTHR42852:SF13">
    <property type="entry name" value="PROTEIN DIPZ"/>
    <property type="match status" value="1"/>
</dbReference>
<dbReference type="Pfam" id="PF00578">
    <property type="entry name" value="AhpC-TSA"/>
    <property type="match status" value="1"/>
</dbReference>
<dbReference type="PROSITE" id="PS51352">
    <property type="entry name" value="THIOREDOXIN_2"/>
    <property type="match status" value="1"/>
</dbReference>
<feature type="domain" description="Thioredoxin" evidence="1">
    <location>
        <begin position="44"/>
        <end position="180"/>
    </location>
</feature>
<keyword evidence="3" id="KW-1185">Reference proteome</keyword>